<evidence type="ECO:0000313" key="2">
    <source>
        <dbReference type="Proteomes" id="UP000249819"/>
    </source>
</evidence>
<evidence type="ECO:0008006" key="3">
    <source>
        <dbReference type="Google" id="ProtNLM"/>
    </source>
</evidence>
<keyword evidence="2" id="KW-1185">Reference proteome</keyword>
<dbReference type="EMBL" id="QLMA01000001">
    <property type="protein sequence ID" value="RAJ87329.1"/>
    <property type="molecule type" value="Genomic_DNA"/>
</dbReference>
<gene>
    <name evidence="1" type="ORF">CLV59_10178</name>
</gene>
<dbReference type="SUPFAM" id="SSF52833">
    <property type="entry name" value="Thioredoxin-like"/>
    <property type="match status" value="1"/>
</dbReference>
<sequence>MDAVLAKDSFYFSLPTWTGQELFFYVDAGGEGFYGIVSKGDNIYLEFRGDTICFSGRGSAANRALYLGRIAARGRTNMRVADQLEYDQKAIPQVDAVLQSYRDSLSGSLYALLRAELLGKIGSRMIGVYWEQEPDKQEGIYNRYIGPVLAKLPADDNSALSGHYLDYLLDKAQLDYHRAMHRQCTHGAVYEWIKTHYSGGLQERLLAHQLLLAFALGGQQEELEQCAEDYLKMVRSESCKVAVAVPFSRMRRGIRRGLPAPGFSLPDNKGNNIALSQFSGKVVLLHFCADDDNLTPTLDEISKCFDKKEVAFLHIGMTPLPIHENGIQLFPGNQLPAIQRDYNVSACPTLIVIARNGRIFAVKPPNPSNDEGNELTNIIYEALQQ</sequence>
<dbReference type="Proteomes" id="UP000249819">
    <property type="component" value="Unassembled WGS sequence"/>
</dbReference>
<reference evidence="1 2" key="1">
    <citation type="submission" date="2018-06" db="EMBL/GenBank/DDBJ databases">
        <title>Genomic Encyclopedia of Archaeal and Bacterial Type Strains, Phase II (KMG-II): from individual species to whole genera.</title>
        <authorList>
            <person name="Goeker M."/>
        </authorList>
    </citation>
    <scope>NUCLEOTIDE SEQUENCE [LARGE SCALE GENOMIC DNA]</scope>
    <source>
        <strain evidence="1 2">DSM 29821</strain>
    </source>
</reference>
<organism evidence="1 2">
    <name type="scientific">Chitinophaga dinghuensis</name>
    <dbReference type="NCBI Taxonomy" id="1539050"/>
    <lineage>
        <taxon>Bacteria</taxon>
        <taxon>Pseudomonadati</taxon>
        <taxon>Bacteroidota</taxon>
        <taxon>Chitinophagia</taxon>
        <taxon>Chitinophagales</taxon>
        <taxon>Chitinophagaceae</taxon>
        <taxon>Chitinophaga</taxon>
    </lineage>
</organism>
<protein>
    <recommendedName>
        <fullName evidence="3">Thioredoxin domain-containing protein</fullName>
    </recommendedName>
</protein>
<proteinExistence type="predicted"/>
<name>A0A327WAU9_9BACT</name>
<dbReference type="AlphaFoldDB" id="A0A327WAU9"/>
<dbReference type="Gene3D" id="3.40.30.10">
    <property type="entry name" value="Glutaredoxin"/>
    <property type="match status" value="1"/>
</dbReference>
<evidence type="ECO:0000313" key="1">
    <source>
        <dbReference type="EMBL" id="RAJ87329.1"/>
    </source>
</evidence>
<comment type="caution">
    <text evidence="1">The sequence shown here is derived from an EMBL/GenBank/DDBJ whole genome shotgun (WGS) entry which is preliminary data.</text>
</comment>
<accession>A0A327WAU9</accession>
<dbReference type="InterPro" id="IPR036249">
    <property type="entry name" value="Thioredoxin-like_sf"/>
</dbReference>